<gene>
    <name evidence="10" type="ORF">ACFPXP_07670</name>
</gene>
<keyword evidence="6 8" id="KW-1133">Transmembrane helix</keyword>
<evidence type="ECO:0000256" key="2">
    <source>
        <dbReference type="ARBA" id="ARBA00007069"/>
    </source>
</evidence>
<dbReference type="PROSITE" id="PS50928">
    <property type="entry name" value="ABC_TM1"/>
    <property type="match status" value="1"/>
</dbReference>
<evidence type="ECO:0000313" key="11">
    <source>
        <dbReference type="Proteomes" id="UP001596250"/>
    </source>
</evidence>
<evidence type="ECO:0000256" key="6">
    <source>
        <dbReference type="ARBA" id="ARBA00022989"/>
    </source>
</evidence>
<keyword evidence="4" id="KW-1003">Cell membrane</keyword>
<feature type="transmembrane region" description="Helical" evidence="8">
    <location>
        <begin position="203"/>
        <end position="226"/>
    </location>
</feature>
<comment type="caution">
    <text evidence="10">The sequence shown here is derived from an EMBL/GenBank/DDBJ whole genome shotgun (WGS) entry which is preliminary data.</text>
</comment>
<evidence type="ECO:0000259" key="9">
    <source>
        <dbReference type="PROSITE" id="PS50928"/>
    </source>
</evidence>
<feature type="transmembrane region" description="Helical" evidence="8">
    <location>
        <begin position="12"/>
        <end position="32"/>
    </location>
</feature>
<feature type="domain" description="ABC transmembrane type-1" evidence="9">
    <location>
        <begin position="61"/>
        <end position="267"/>
    </location>
</feature>
<reference evidence="11" key="1">
    <citation type="journal article" date="2019" name="Int. J. Syst. Evol. Microbiol.">
        <title>The Global Catalogue of Microorganisms (GCM) 10K type strain sequencing project: providing services to taxonomists for standard genome sequencing and annotation.</title>
        <authorList>
            <consortium name="The Broad Institute Genomics Platform"/>
            <consortium name="The Broad Institute Genome Sequencing Center for Infectious Disease"/>
            <person name="Wu L."/>
            <person name="Ma J."/>
        </authorList>
    </citation>
    <scope>NUCLEOTIDE SEQUENCE [LARGE SCALE GENOMIC DNA]</scope>
    <source>
        <strain evidence="11">CCM 8749</strain>
    </source>
</reference>
<keyword evidence="11" id="KW-1185">Reference proteome</keyword>
<keyword evidence="5 8" id="KW-0812">Transmembrane</keyword>
<organism evidence="10 11">
    <name type="scientific">Marinicrinis lubricantis</name>
    <dbReference type="NCBI Taxonomy" id="2086470"/>
    <lineage>
        <taxon>Bacteria</taxon>
        <taxon>Bacillati</taxon>
        <taxon>Bacillota</taxon>
        <taxon>Bacilli</taxon>
        <taxon>Bacillales</taxon>
        <taxon>Paenibacillaceae</taxon>
    </lineage>
</organism>
<dbReference type="RefSeq" id="WP_379893693.1">
    <property type="nucleotide sequence ID" value="NZ_CBCSCT010000001.1"/>
</dbReference>
<protein>
    <submittedName>
        <fullName evidence="10">ABC transporter permease</fullName>
    </submittedName>
</protein>
<keyword evidence="7 8" id="KW-0472">Membrane</keyword>
<evidence type="ECO:0000256" key="1">
    <source>
        <dbReference type="ARBA" id="ARBA00004651"/>
    </source>
</evidence>
<sequence length="282" mass="32257">MNKGKWLAVPALTWLILFFAAPLLMIALYSFFQRGLYGELVYEWTIHNYTRLFDSLYGKIMLDTLVVSFLTTFLTLMIAYPLAYYIAGLKPHKQKIWLLLMMLPFWINFLIRSYAWVVILRSQGIVNMVLMHFGWIEEPLQLLYNNGAVMLGMVYTLLPFMVLPIYVTLEKLERNKLEAAYDLGATPWKAFLHVTLPLTKSGIINGCVIVFVSSIGMFIVPDVMGGAKTMLLGNLIQNQFLSARDWPFGSAASMVLMVLSLVLLYWQYRAGKVKNGQEVLKL</sequence>
<evidence type="ECO:0000256" key="4">
    <source>
        <dbReference type="ARBA" id="ARBA00022475"/>
    </source>
</evidence>
<evidence type="ECO:0000313" key="10">
    <source>
        <dbReference type="EMBL" id="MFC5986312.1"/>
    </source>
</evidence>
<dbReference type="PANTHER" id="PTHR42929">
    <property type="entry name" value="INNER MEMBRANE ABC TRANSPORTER PERMEASE PROTEIN YDCU-RELATED-RELATED"/>
    <property type="match status" value="1"/>
</dbReference>
<dbReference type="InterPro" id="IPR035906">
    <property type="entry name" value="MetI-like_sf"/>
</dbReference>
<dbReference type="Pfam" id="PF00528">
    <property type="entry name" value="BPD_transp_1"/>
    <property type="match status" value="1"/>
</dbReference>
<dbReference type="CDD" id="cd06261">
    <property type="entry name" value="TM_PBP2"/>
    <property type="match status" value="1"/>
</dbReference>
<feature type="transmembrane region" description="Helical" evidence="8">
    <location>
        <begin position="60"/>
        <end position="84"/>
    </location>
</feature>
<evidence type="ECO:0000256" key="7">
    <source>
        <dbReference type="ARBA" id="ARBA00023136"/>
    </source>
</evidence>
<feature type="transmembrane region" description="Helical" evidence="8">
    <location>
        <begin position="96"/>
        <end position="119"/>
    </location>
</feature>
<feature type="transmembrane region" description="Helical" evidence="8">
    <location>
        <begin position="148"/>
        <end position="169"/>
    </location>
</feature>
<dbReference type="PANTHER" id="PTHR42929:SF1">
    <property type="entry name" value="INNER MEMBRANE ABC TRANSPORTER PERMEASE PROTEIN YDCU-RELATED"/>
    <property type="match status" value="1"/>
</dbReference>
<comment type="similarity">
    <text evidence="2">Belongs to the binding-protein-dependent transport system permease family. CysTW subfamily.</text>
</comment>
<keyword evidence="3 8" id="KW-0813">Transport</keyword>
<evidence type="ECO:0000256" key="3">
    <source>
        <dbReference type="ARBA" id="ARBA00022448"/>
    </source>
</evidence>
<dbReference type="EMBL" id="JBHSQV010000036">
    <property type="protein sequence ID" value="MFC5986312.1"/>
    <property type="molecule type" value="Genomic_DNA"/>
</dbReference>
<evidence type="ECO:0000256" key="8">
    <source>
        <dbReference type="RuleBase" id="RU363032"/>
    </source>
</evidence>
<dbReference type="Gene3D" id="1.10.3720.10">
    <property type="entry name" value="MetI-like"/>
    <property type="match status" value="1"/>
</dbReference>
<feature type="transmembrane region" description="Helical" evidence="8">
    <location>
        <begin position="246"/>
        <end position="266"/>
    </location>
</feature>
<name>A0ABW1IML6_9BACL</name>
<accession>A0ABW1IML6</accession>
<proteinExistence type="inferred from homology"/>
<dbReference type="InterPro" id="IPR000515">
    <property type="entry name" value="MetI-like"/>
</dbReference>
<dbReference type="SUPFAM" id="SSF161098">
    <property type="entry name" value="MetI-like"/>
    <property type="match status" value="1"/>
</dbReference>
<comment type="subcellular location">
    <subcellularLocation>
        <location evidence="1 8">Cell membrane</location>
        <topology evidence="1 8">Multi-pass membrane protein</topology>
    </subcellularLocation>
</comment>
<evidence type="ECO:0000256" key="5">
    <source>
        <dbReference type="ARBA" id="ARBA00022692"/>
    </source>
</evidence>
<dbReference type="Proteomes" id="UP001596250">
    <property type="component" value="Unassembled WGS sequence"/>
</dbReference>